<dbReference type="EMBL" id="LAZR01053906">
    <property type="protein sequence ID" value="KKK79706.1"/>
    <property type="molecule type" value="Genomic_DNA"/>
</dbReference>
<sequence>MGTEVNCDTKRCRYQISKECTRGEIEVINGICVTIVVDDD</sequence>
<name>A0A0F9B523_9ZZZZ</name>
<evidence type="ECO:0008006" key="2">
    <source>
        <dbReference type="Google" id="ProtNLM"/>
    </source>
</evidence>
<protein>
    <recommendedName>
        <fullName evidence="2">DUF1540 domain-containing protein</fullName>
    </recommendedName>
</protein>
<gene>
    <name evidence="1" type="ORF">LCGC14_2830820</name>
</gene>
<comment type="caution">
    <text evidence="1">The sequence shown here is derived from an EMBL/GenBank/DDBJ whole genome shotgun (WGS) entry which is preliminary data.</text>
</comment>
<reference evidence="1" key="1">
    <citation type="journal article" date="2015" name="Nature">
        <title>Complex archaea that bridge the gap between prokaryotes and eukaryotes.</title>
        <authorList>
            <person name="Spang A."/>
            <person name="Saw J.H."/>
            <person name="Jorgensen S.L."/>
            <person name="Zaremba-Niedzwiedzka K."/>
            <person name="Martijn J."/>
            <person name="Lind A.E."/>
            <person name="van Eijk R."/>
            <person name="Schleper C."/>
            <person name="Guy L."/>
            <person name="Ettema T.J."/>
        </authorList>
    </citation>
    <scope>NUCLEOTIDE SEQUENCE</scope>
</reference>
<proteinExistence type="predicted"/>
<organism evidence="1">
    <name type="scientific">marine sediment metagenome</name>
    <dbReference type="NCBI Taxonomy" id="412755"/>
    <lineage>
        <taxon>unclassified sequences</taxon>
        <taxon>metagenomes</taxon>
        <taxon>ecological metagenomes</taxon>
    </lineage>
</organism>
<dbReference type="AlphaFoldDB" id="A0A0F9B523"/>
<accession>A0A0F9B523</accession>
<evidence type="ECO:0000313" key="1">
    <source>
        <dbReference type="EMBL" id="KKK79706.1"/>
    </source>
</evidence>